<dbReference type="RefSeq" id="WP_101056474.1">
    <property type="nucleotide sequence ID" value="NZ_BMXX01000023.1"/>
</dbReference>
<gene>
    <name evidence="3" type="ORF">C8J23_13334</name>
</gene>
<sequence>MYLSDAPQIESAWRQWSDDDLKALVPPGRSLSHVKQQLENGDALLLSDSPKLPLYTKQQNDFSLPVSGGDIPATAVKHIQQRFATAGSSAHFQQPNGSLHPAIEPNYTPDTRVTQIAPDKPLPMLISPKFGQARRELLLGLTYDDAECTPVIQVPYRVEFEDGTIIEGNLDKQGKTRLDNCPKGHAWVVFGSEADQAQAEQALPALYEQLDSALDSMAAELATQSEQALAQAKEEGKLPEMKASLRDAIDAHLAELRQQQQAFESLPGLTQYWRVYQSAKTGTARGVVEYVPDLGEFGELMDAAGITLSALVEAIATGDIDELEQKLQQWQQRGEAGLELASEAMEMLILLLSDAETRSLLASLPERYLLALPQDKSTEIVFYSGTQWVADYGIVSAGTFVGSLFGGVGGPAAGAVLLGGTTTSKGGKLVEETSNLLMDIAKANKQRRNHHKEQSYVQDNLTPA</sequence>
<dbReference type="Proteomes" id="UP000247584">
    <property type="component" value="Unassembled WGS sequence"/>
</dbReference>
<dbReference type="EMBL" id="QJSY01000033">
    <property type="protein sequence ID" value="PYE56084.1"/>
    <property type="molecule type" value="Genomic_DNA"/>
</dbReference>
<keyword evidence="1" id="KW-0175">Coiled coil</keyword>
<comment type="caution">
    <text evidence="3">The sequence shown here is derived from an EMBL/GenBank/DDBJ whole genome shotgun (WGS) entry which is preliminary data.</text>
</comment>
<name>A0ABX5PJJ3_9GAMM</name>
<organism evidence="3 4">
    <name type="scientific">Shewanella chilikensis</name>
    <dbReference type="NCBI Taxonomy" id="558541"/>
    <lineage>
        <taxon>Bacteria</taxon>
        <taxon>Pseudomonadati</taxon>
        <taxon>Pseudomonadota</taxon>
        <taxon>Gammaproteobacteria</taxon>
        <taxon>Alteromonadales</taxon>
        <taxon>Shewanellaceae</taxon>
        <taxon>Shewanella</taxon>
    </lineage>
</organism>
<accession>A0ABX5PJJ3</accession>
<feature type="coiled-coil region" evidence="1">
    <location>
        <begin position="207"/>
        <end position="262"/>
    </location>
</feature>
<protein>
    <submittedName>
        <fullName evidence="3">Uncharacterized protein</fullName>
    </submittedName>
</protein>
<reference evidence="3 4" key="1">
    <citation type="submission" date="2018-06" db="EMBL/GenBank/DDBJ databases">
        <title>Genomic Encyclopedia of Type Strains, Phase III (KMG-III): the genomes of soil and plant-associated and newly described type strains.</title>
        <authorList>
            <person name="Whitman W."/>
        </authorList>
    </citation>
    <scope>NUCLEOTIDE SEQUENCE [LARGE SCALE GENOMIC DNA]</scope>
    <source>
        <strain evidence="3 4">JC5</strain>
    </source>
</reference>
<evidence type="ECO:0000256" key="1">
    <source>
        <dbReference type="SAM" id="Coils"/>
    </source>
</evidence>
<feature type="compositionally biased region" description="Polar residues" evidence="2">
    <location>
        <begin position="455"/>
        <end position="464"/>
    </location>
</feature>
<evidence type="ECO:0000256" key="2">
    <source>
        <dbReference type="SAM" id="MobiDB-lite"/>
    </source>
</evidence>
<keyword evidence="4" id="KW-1185">Reference proteome</keyword>
<proteinExistence type="predicted"/>
<evidence type="ECO:0000313" key="3">
    <source>
        <dbReference type="EMBL" id="PYE56084.1"/>
    </source>
</evidence>
<feature type="region of interest" description="Disordered" evidence="2">
    <location>
        <begin position="445"/>
        <end position="464"/>
    </location>
</feature>
<evidence type="ECO:0000313" key="4">
    <source>
        <dbReference type="Proteomes" id="UP000247584"/>
    </source>
</evidence>
<feature type="coiled-coil region" evidence="1">
    <location>
        <begin position="313"/>
        <end position="340"/>
    </location>
</feature>